<sequence>MIRKAERDGLIQGVERTAPPISHLLFADDTLIYCHALADAIHCIQHILLAFEKASSLMINLRKSAVVFSRNVEVRLQQDLVGILGVEVVPKHDKCLGLPMVSGRSKKELFASIKDRMWSKIQSWSTKHLSQAGRAVLIKMVLQTIPSYAMSCFQMPDSFIRELESALADFLWHGGEASKIHWKAWSKLCKPRKEGGLGFRLLKEHNLALLAKQAWRIAFHTGSSLHNVISHRYFPGSTFLEARLGSRPSYTWWSIWNARDLLAAGIRWKIGNGRCVPILGQPWLPRPRTFQLQQAPVSLPSDCKVSALMSPADGWNEALIRAEFCSDDAVCILDIKLPGADSRDELVWHYGSNGSFSVNSAYSLAVELNNDGACSQTGASWSYIWNSKAIPKVMLFGWRCVQEALPMSVNLRRKGIPVADGCVHYSETQEDILHVLVLCCFARLVWAVSGLPGDAVRCPTTSVEGWFRRTHGNLSRSEWKLFLSICWALWRARNSCIFDGKRFEAHEIVGLARRIGGDCADVLMHG</sequence>
<dbReference type="PANTHER" id="PTHR33116">
    <property type="entry name" value="REVERSE TRANSCRIPTASE ZINC-BINDING DOMAIN-CONTAINING PROTEIN-RELATED-RELATED"/>
    <property type="match status" value="1"/>
</dbReference>
<reference evidence="2" key="1">
    <citation type="submission" date="2020-06" db="EMBL/GenBank/DDBJ databases">
        <authorList>
            <person name="Li T."/>
            <person name="Hu X."/>
            <person name="Zhang T."/>
            <person name="Song X."/>
            <person name="Zhang H."/>
            <person name="Dai N."/>
            <person name="Sheng W."/>
            <person name="Hou X."/>
            <person name="Wei L."/>
        </authorList>
    </citation>
    <scope>NUCLEOTIDE SEQUENCE</scope>
    <source>
        <strain evidence="2">G02</strain>
        <tissue evidence="2">Leaf</tissue>
    </source>
</reference>
<name>A0AAW2TGC4_SESRA</name>
<feature type="domain" description="Reverse transcriptase zinc-binding" evidence="1">
    <location>
        <begin position="356"/>
        <end position="446"/>
    </location>
</feature>
<proteinExistence type="predicted"/>
<protein>
    <submittedName>
        <fullName evidence="2">Ribonuclease H protein</fullName>
    </submittedName>
</protein>
<dbReference type="AlphaFoldDB" id="A0AAW2TGC4"/>
<gene>
    <name evidence="2" type="ORF">Sradi_2037100</name>
</gene>
<dbReference type="PANTHER" id="PTHR33116:SF86">
    <property type="entry name" value="REVERSE TRANSCRIPTASE DOMAIN-CONTAINING PROTEIN"/>
    <property type="match status" value="1"/>
</dbReference>
<dbReference type="Pfam" id="PF13966">
    <property type="entry name" value="zf-RVT"/>
    <property type="match status" value="1"/>
</dbReference>
<comment type="caution">
    <text evidence="2">The sequence shown here is derived from an EMBL/GenBank/DDBJ whole genome shotgun (WGS) entry which is preliminary data.</text>
</comment>
<evidence type="ECO:0000259" key="1">
    <source>
        <dbReference type="Pfam" id="PF13966"/>
    </source>
</evidence>
<evidence type="ECO:0000313" key="2">
    <source>
        <dbReference type="EMBL" id="KAL0403963.1"/>
    </source>
</evidence>
<dbReference type="EMBL" id="JACGWJ010000008">
    <property type="protein sequence ID" value="KAL0403963.1"/>
    <property type="molecule type" value="Genomic_DNA"/>
</dbReference>
<accession>A0AAW2TGC4</accession>
<reference evidence="2" key="2">
    <citation type="journal article" date="2024" name="Plant">
        <title>Genomic evolution and insights into agronomic trait innovations of Sesamum species.</title>
        <authorList>
            <person name="Miao H."/>
            <person name="Wang L."/>
            <person name="Qu L."/>
            <person name="Liu H."/>
            <person name="Sun Y."/>
            <person name="Le M."/>
            <person name="Wang Q."/>
            <person name="Wei S."/>
            <person name="Zheng Y."/>
            <person name="Lin W."/>
            <person name="Duan Y."/>
            <person name="Cao H."/>
            <person name="Xiong S."/>
            <person name="Wang X."/>
            <person name="Wei L."/>
            <person name="Li C."/>
            <person name="Ma Q."/>
            <person name="Ju M."/>
            <person name="Zhao R."/>
            <person name="Li G."/>
            <person name="Mu C."/>
            <person name="Tian Q."/>
            <person name="Mei H."/>
            <person name="Zhang T."/>
            <person name="Gao T."/>
            <person name="Zhang H."/>
        </authorList>
    </citation>
    <scope>NUCLEOTIDE SEQUENCE</scope>
    <source>
        <strain evidence="2">G02</strain>
    </source>
</reference>
<dbReference type="InterPro" id="IPR026960">
    <property type="entry name" value="RVT-Znf"/>
</dbReference>
<organism evidence="2">
    <name type="scientific">Sesamum radiatum</name>
    <name type="common">Black benniseed</name>
    <dbReference type="NCBI Taxonomy" id="300843"/>
    <lineage>
        <taxon>Eukaryota</taxon>
        <taxon>Viridiplantae</taxon>
        <taxon>Streptophyta</taxon>
        <taxon>Embryophyta</taxon>
        <taxon>Tracheophyta</taxon>
        <taxon>Spermatophyta</taxon>
        <taxon>Magnoliopsida</taxon>
        <taxon>eudicotyledons</taxon>
        <taxon>Gunneridae</taxon>
        <taxon>Pentapetalae</taxon>
        <taxon>asterids</taxon>
        <taxon>lamiids</taxon>
        <taxon>Lamiales</taxon>
        <taxon>Pedaliaceae</taxon>
        <taxon>Sesamum</taxon>
    </lineage>
</organism>